<keyword evidence="1 3" id="KW-0732">Signal</keyword>
<dbReference type="GO" id="GO:0005507">
    <property type="term" value="F:copper ion binding"/>
    <property type="evidence" value="ECO:0007669"/>
    <property type="project" value="InterPro"/>
</dbReference>
<dbReference type="AlphaFoldDB" id="A0A6N7QQW8"/>
<evidence type="ECO:0000259" key="4">
    <source>
        <dbReference type="Pfam" id="PF04234"/>
    </source>
</evidence>
<dbReference type="Proteomes" id="UP000433788">
    <property type="component" value="Unassembled WGS sequence"/>
</dbReference>
<feature type="chain" id="PRO_5027076645" evidence="3">
    <location>
        <begin position="22"/>
        <end position="117"/>
    </location>
</feature>
<accession>A0A6N7QQW8</accession>
<dbReference type="RefSeq" id="WP_153718610.1">
    <property type="nucleotide sequence ID" value="NZ_WJPP01000001.1"/>
</dbReference>
<keyword evidence="6" id="KW-1185">Reference proteome</keyword>
<name>A0A6N7QQW8_9GAMM</name>
<sequence length="117" mass="12600">MRRLIWLGCVALLAFSTAALTHSEKRETTPVEGETLAESPAVIELAFDSPMRIISVSLTSDTGDDYSVLPEAGRAASDTLTVNPPELPKGNYTFEWRGISDDGHTLSGQLSFTVVSD</sequence>
<dbReference type="InterPro" id="IPR007348">
    <property type="entry name" value="CopC_dom"/>
</dbReference>
<dbReference type="InterPro" id="IPR014756">
    <property type="entry name" value="Ig_E-set"/>
</dbReference>
<organism evidence="5 6">
    <name type="scientific">Spiribacter salilacus</name>
    <dbReference type="NCBI Taxonomy" id="2664894"/>
    <lineage>
        <taxon>Bacteria</taxon>
        <taxon>Pseudomonadati</taxon>
        <taxon>Pseudomonadota</taxon>
        <taxon>Gammaproteobacteria</taxon>
        <taxon>Chromatiales</taxon>
        <taxon>Ectothiorhodospiraceae</taxon>
        <taxon>Spiribacter</taxon>
    </lineage>
</organism>
<keyword evidence="2" id="KW-0186">Copper</keyword>
<evidence type="ECO:0000313" key="6">
    <source>
        <dbReference type="Proteomes" id="UP000433788"/>
    </source>
</evidence>
<dbReference type="SUPFAM" id="SSF81296">
    <property type="entry name" value="E set domains"/>
    <property type="match status" value="1"/>
</dbReference>
<reference evidence="5 6" key="1">
    <citation type="submission" date="2019-11" db="EMBL/GenBank/DDBJ databases">
        <authorList>
            <person name="Zhang X.Y."/>
        </authorList>
    </citation>
    <scope>NUCLEOTIDE SEQUENCE [LARGE SCALE GENOMIC DNA]</scope>
    <source>
        <strain evidence="5 6">C176</strain>
    </source>
</reference>
<dbReference type="InterPro" id="IPR014755">
    <property type="entry name" value="Cu-Rt/internalin_Ig-like"/>
</dbReference>
<evidence type="ECO:0000256" key="1">
    <source>
        <dbReference type="ARBA" id="ARBA00022729"/>
    </source>
</evidence>
<dbReference type="GO" id="GO:0042597">
    <property type="term" value="C:periplasmic space"/>
    <property type="evidence" value="ECO:0007669"/>
    <property type="project" value="InterPro"/>
</dbReference>
<proteinExistence type="predicted"/>
<gene>
    <name evidence="5" type="ORF">GH984_02490</name>
</gene>
<feature type="signal peptide" evidence="3">
    <location>
        <begin position="1"/>
        <end position="21"/>
    </location>
</feature>
<evidence type="ECO:0000256" key="2">
    <source>
        <dbReference type="ARBA" id="ARBA00023008"/>
    </source>
</evidence>
<dbReference type="Pfam" id="PF04234">
    <property type="entry name" value="CopC"/>
    <property type="match status" value="1"/>
</dbReference>
<evidence type="ECO:0000256" key="3">
    <source>
        <dbReference type="SAM" id="SignalP"/>
    </source>
</evidence>
<feature type="domain" description="CopC" evidence="4">
    <location>
        <begin position="22"/>
        <end position="114"/>
    </location>
</feature>
<evidence type="ECO:0000313" key="5">
    <source>
        <dbReference type="EMBL" id="MRH77568.1"/>
    </source>
</evidence>
<dbReference type="Gene3D" id="2.60.40.1220">
    <property type="match status" value="1"/>
</dbReference>
<dbReference type="GO" id="GO:0046688">
    <property type="term" value="P:response to copper ion"/>
    <property type="evidence" value="ECO:0007669"/>
    <property type="project" value="InterPro"/>
</dbReference>
<dbReference type="EMBL" id="WJPP01000001">
    <property type="protein sequence ID" value="MRH77568.1"/>
    <property type="molecule type" value="Genomic_DNA"/>
</dbReference>
<protein>
    <submittedName>
        <fullName evidence="5">Copper resistance protein CopC</fullName>
    </submittedName>
</protein>
<comment type="caution">
    <text evidence="5">The sequence shown here is derived from an EMBL/GenBank/DDBJ whole genome shotgun (WGS) entry which is preliminary data.</text>
</comment>